<dbReference type="InterPro" id="IPR023267">
    <property type="entry name" value="RCMT"/>
</dbReference>
<dbReference type="InterPro" id="IPR001678">
    <property type="entry name" value="MeTrfase_RsmB-F_NOP2_dom"/>
</dbReference>
<dbReference type="GO" id="GO:0008173">
    <property type="term" value="F:RNA methyltransferase activity"/>
    <property type="evidence" value="ECO:0007669"/>
    <property type="project" value="InterPro"/>
</dbReference>
<dbReference type="PROSITE" id="PS51686">
    <property type="entry name" value="SAM_MT_RSMB_NOP"/>
    <property type="match status" value="1"/>
</dbReference>
<dbReference type="Proteomes" id="UP000509301">
    <property type="component" value="Chromosome"/>
</dbReference>
<accession>A0A6N0NZ39</accession>
<evidence type="ECO:0000313" key="7">
    <source>
        <dbReference type="Proteomes" id="UP000509301"/>
    </source>
</evidence>
<dbReference type="InterPro" id="IPR049560">
    <property type="entry name" value="MeTrfase_RsmB-F_NOP2_cat"/>
</dbReference>
<dbReference type="OrthoDB" id="14725at2157"/>
<dbReference type="InterPro" id="IPR029063">
    <property type="entry name" value="SAM-dependent_MTases_sf"/>
</dbReference>
<dbReference type="Gene3D" id="3.40.50.150">
    <property type="entry name" value="Vaccinia Virus protein VP39"/>
    <property type="match status" value="1"/>
</dbReference>
<dbReference type="GO" id="GO:0001510">
    <property type="term" value="P:RNA methylation"/>
    <property type="evidence" value="ECO:0007669"/>
    <property type="project" value="InterPro"/>
</dbReference>
<keyword evidence="7" id="KW-1185">Reference proteome</keyword>
<feature type="domain" description="SAM-dependent MTase RsmB/NOP-type" evidence="5">
    <location>
        <begin position="103"/>
        <end position="368"/>
    </location>
</feature>
<dbReference type="GO" id="GO:0003723">
    <property type="term" value="F:RNA binding"/>
    <property type="evidence" value="ECO:0007669"/>
    <property type="project" value="UniProtKB-KW"/>
</dbReference>
<keyword evidence="1 6" id="KW-0489">Methyltransferase</keyword>
<evidence type="ECO:0000313" key="6">
    <source>
        <dbReference type="EMBL" id="QKR01093.1"/>
    </source>
</evidence>
<reference evidence="6 7" key="1">
    <citation type="submission" date="2020-02" db="EMBL/GenBank/DDBJ databases">
        <title>Comparative genome analysis reveals the metabolism and evolution of the thermophilic archaeal genus Metallosphaera.</title>
        <authorList>
            <person name="Jiang C."/>
        </authorList>
    </citation>
    <scope>NUCLEOTIDE SEQUENCE [LARGE SCALE GENOMIC DNA]</scope>
    <source>
        <strain evidence="6 7">Ric-A</strain>
    </source>
</reference>
<dbReference type="SUPFAM" id="SSF53335">
    <property type="entry name" value="S-adenosyl-L-methionine-dependent methyltransferases"/>
    <property type="match status" value="1"/>
</dbReference>
<dbReference type="Pfam" id="PF01189">
    <property type="entry name" value="Methyltr_RsmB-F"/>
    <property type="match status" value="1"/>
</dbReference>
<evidence type="ECO:0000259" key="5">
    <source>
        <dbReference type="PROSITE" id="PS51686"/>
    </source>
</evidence>
<keyword evidence="4" id="KW-0694">RNA-binding</keyword>
<organism evidence="6 7">
    <name type="scientific">Metallosphaera tengchongensis</name>
    <dbReference type="NCBI Taxonomy" id="1532350"/>
    <lineage>
        <taxon>Archaea</taxon>
        <taxon>Thermoproteota</taxon>
        <taxon>Thermoprotei</taxon>
        <taxon>Sulfolobales</taxon>
        <taxon>Sulfolobaceae</taxon>
        <taxon>Metallosphaera</taxon>
    </lineage>
</organism>
<protein>
    <submittedName>
        <fullName evidence="6">RsmB/NOP family class I SAM-dependent RNA methyltransferase</fullName>
    </submittedName>
</protein>
<evidence type="ECO:0000256" key="4">
    <source>
        <dbReference type="ARBA" id="ARBA00022884"/>
    </source>
</evidence>
<evidence type="ECO:0000256" key="2">
    <source>
        <dbReference type="ARBA" id="ARBA00022679"/>
    </source>
</evidence>
<dbReference type="PRINTS" id="PR02008">
    <property type="entry name" value="RCMTFAMILY"/>
</dbReference>
<dbReference type="PANTHER" id="PTHR22807:SF70">
    <property type="entry name" value="TRNA_RRNA CYTOSINE-C5-METHYLASE, NOL1_NOP2_SUN FAMILY, FUSED TO N-TERMINAL NUSB REGULATOR DOMAIN"/>
    <property type="match status" value="1"/>
</dbReference>
<evidence type="ECO:0000256" key="3">
    <source>
        <dbReference type="ARBA" id="ARBA00022691"/>
    </source>
</evidence>
<evidence type="ECO:0000256" key="1">
    <source>
        <dbReference type="ARBA" id="ARBA00022603"/>
    </source>
</evidence>
<dbReference type="AlphaFoldDB" id="A0A6N0NZ39"/>
<sequence length="368" mass="42333">MKSPSPTEDKNCYLLLRRAVQYVIGGSPPEVAFKRAVSDLSRSVPGCYDVFLEVLRHLPCVWKKYPLLDLGSSEAISKALECKEEVCLPNWIYQRLIRLLGEQGIRNLHRRRKWVRINTLKIDEEEAVNLMTRKGYSFERDKDFPYLLEWRTPHVISTPEYSSGVLIPHDKATSYVVQVLDPKPGEIVLELGGSPGVKTSLIQQMTRNSSFVISVDISAKRLELQRQLMKKWGVENVQLVNADGAKMWVRRVHKVLIDAPCTNSGTINADPSLPIRLRKRELLNLVRIQERILSEAIKLGVPVVYSTCSLFPEEGELQVERYSRYLVKIAEDPSFLGYRRSKVWLRVMRTYPHVHYTEGFFIAKLNPQ</sequence>
<keyword evidence="2 6" id="KW-0808">Transferase</keyword>
<dbReference type="EMBL" id="CP049074">
    <property type="protein sequence ID" value="QKR01093.1"/>
    <property type="molecule type" value="Genomic_DNA"/>
</dbReference>
<proteinExistence type="predicted"/>
<name>A0A6N0NZ39_9CREN</name>
<dbReference type="KEGG" id="mten:GWK48_08805"/>
<dbReference type="CDD" id="cd02440">
    <property type="entry name" value="AdoMet_MTases"/>
    <property type="match status" value="1"/>
</dbReference>
<keyword evidence="3" id="KW-0949">S-adenosyl-L-methionine</keyword>
<gene>
    <name evidence="6" type="ORF">GWK48_08805</name>
</gene>
<dbReference type="PANTHER" id="PTHR22807">
    <property type="entry name" value="NOP2 YEAST -RELATED NOL1/NOP2/FMU SUN DOMAIN-CONTAINING"/>
    <property type="match status" value="1"/>
</dbReference>